<dbReference type="AlphaFoldDB" id="A0A167HGR2"/>
<dbReference type="Pfam" id="PF09423">
    <property type="entry name" value="PhoD"/>
    <property type="match status" value="1"/>
</dbReference>
<sequence length="350" mass="39843">MRVIFLLVSIAFIFSCKPKASVSSEEMNSSETVSEAITDFTIVFASCNDQDRPQPLWKPILKHAPDVFIWGGDNIYADTADMEKMQKDYNKVKSNPEYVALANTTEIIGTWDDHDYGKNDAGKEWEMKAPAQQLFLDFIEVPKNDPLRKQEGIYYSKKYTMAEGSVKVILLDTRTFRDALNRSPIKGRRYDPWPMGEGGTVLGATQWKWLQNELNDNTTDFTMIVSSIQFLADEHGWEKWGNHPSEVEKMKTLLQNAKANNIFIVSGDRHLAEISRTEVPGLSYPLIDFTTSGLTHTFPDSAAPANSYRVGKVIQDLNFGVLQFNFKKETVTFEIRGENDVEFVTYVQQF</sequence>
<dbReference type="OrthoDB" id="9763616at2"/>
<proteinExistence type="predicted"/>
<dbReference type="PANTHER" id="PTHR33987:SF1">
    <property type="entry name" value="CALCINEURIN-LIKE METALLO-PHOSPHOESTERASE SUPERFAMILY PROTEIN"/>
    <property type="match status" value="1"/>
</dbReference>
<name>A0A167HGR2_9FLAO</name>
<dbReference type="InterPro" id="IPR029052">
    <property type="entry name" value="Metallo-depent_PP-like"/>
</dbReference>
<dbReference type="PANTHER" id="PTHR33987">
    <property type="entry name" value="CALCINEURIN-LIKE METALLO-PHOSPHOESTERASE SUPERFAMILY PROTEIN"/>
    <property type="match status" value="1"/>
</dbReference>
<dbReference type="SUPFAM" id="SSF56300">
    <property type="entry name" value="Metallo-dependent phosphatases"/>
    <property type="match status" value="1"/>
</dbReference>
<dbReference type="Gene3D" id="3.60.21.70">
    <property type="entry name" value="PhoD-like phosphatase"/>
    <property type="match status" value="1"/>
</dbReference>
<dbReference type="CDD" id="cd07389">
    <property type="entry name" value="MPP_PhoD"/>
    <property type="match status" value="1"/>
</dbReference>
<keyword evidence="3" id="KW-1185">Reference proteome</keyword>
<evidence type="ECO:0000313" key="2">
    <source>
        <dbReference type="EMBL" id="OAB78589.1"/>
    </source>
</evidence>
<dbReference type="InterPro" id="IPR038607">
    <property type="entry name" value="PhoD-like_sf"/>
</dbReference>
<dbReference type="PROSITE" id="PS51257">
    <property type="entry name" value="PROKAR_LIPOPROTEIN"/>
    <property type="match status" value="1"/>
</dbReference>
<feature type="domain" description="PhoD-like phosphatase metallophosphatase" evidence="1">
    <location>
        <begin position="44"/>
        <end position="277"/>
    </location>
</feature>
<evidence type="ECO:0000313" key="3">
    <source>
        <dbReference type="Proteomes" id="UP000077013"/>
    </source>
</evidence>
<dbReference type="EMBL" id="LRXL01000037">
    <property type="protein sequence ID" value="OAB78589.1"/>
    <property type="molecule type" value="Genomic_DNA"/>
</dbReference>
<reference evidence="2 3" key="1">
    <citation type="submission" date="2016-02" db="EMBL/GenBank/DDBJ databases">
        <title>Ulvibacter sp. LPB0005, isolated from Thais luteostoma.</title>
        <authorList>
            <person name="Shin S.-K."/>
            <person name="Yi H."/>
        </authorList>
    </citation>
    <scope>NUCLEOTIDE SEQUENCE [LARGE SCALE GENOMIC DNA]</scope>
    <source>
        <strain evidence="2 3">LPB0005</strain>
    </source>
</reference>
<dbReference type="Proteomes" id="UP000077013">
    <property type="component" value="Unassembled WGS sequence"/>
</dbReference>
<organism evidence="2 3">
    <name type="scientific">Cochleicola gelatinilyticus</name>
    <dbReference type="NCBI Taxonomy" id="1763537"/>
    <lineage>
        <taxon>Bacteria</taxon>
        <taxon>Pseudomonadati</taxon>
        <taxon>Bacteroidota</taxon>
        <taxon>Flavobacteriia</taxon>
        <taxon>Flavobacteriales</taxon>
        <taxon>Flavobacteriaceae</taxon>
        <taxon>Cochleicola</taxon>
    </lineage>
</organism>
<comment type="caution">
    <text evidence="2">The sequence shown here is derived from an EMBL/GenBank/DDBJ whole genome shotgun (WGS) entry which is preliminary data.</text>
</comment>
<evidence type="ECO:0000259" key="1">
    <source>
        <dbReference type="Pfam" id="PF09423"/>
    </source>
</evidence>
<dbReference type="InterPro" id="IPR018946">
    <property type="entry name" value="PhoD-like_MPP"/>
</dbReference>
<gene>
    <name evidence="2" type="ORF">ULVI_08350</name>
</gene>
<accession>A0A167HGR2</accession>
<dbReference type="STRING" id="1763537.ULVI_08350"/>
<dbReference type="RefSeq" id="WP_068591731.1">
    <property type="nucleotide sequence ID" value="NZ_LRXL01000037.1"/>
</dbReference>
<protein>
    <submittedName>
        <fullName evidence="2">Alkaline phosphatase</fullName>
    </submittedName>
</protein>